<organism evidence="1 2">
    <name type="scientific">Eumeta variegata</name>
    <name type="common">Bagworm moth</name>
    <name type="synonym">Eumeta japonica</name>
    <dbReference type="NCBI Taxonomy" id="151549"/>
    <lineage>
        <taxon>Eukaryota</taxon>
        <taxon>Metazoa</taxon>
        <taxon>Ecdysozoa</taxon>
        <taxon>Arthropoda</taxon>
        <taxon>Hexapoda</taxon>
        <taxon>Insecta</taxon>
        <taxon>Pterygota</taxon>
        <taxon>Neoptera</taxon>
        <taxon>Endopterygota</taxon>
        <taxon>Lepidoptera</taxon>
        <taxon>Glossata</taxon>
        <taxon>Ditrysia</taxon>
        <taxon>Tineoidea</taxon>
        <taxon>Psychidae</taxon>
        <taxon>Oiketicinae</taxon>
        <taxon>Eumeta</taxon>
    </lineage>
</organism>
<dbReference type="EMBL" id="BGZK01001307">
    <property type="protein sequence ID" value="GBP76876.1"/>
    <property type="molecule type" value="Genomic_DNA"/>
</dbReference>
<dbReference type="Proteomes" id="UP000299102">
    <property type="component" value="Unassembled WGS sequence"/>
</dbReference>
<dbReference type="AlphaFoldDB" id="A0A4C1YKZ7"/>
<dbReference type="OrthoDB" id="5975050at2759"/>
<proteinExistence type="predicted"/>
<reference evidence="1 2" key="1">
    <citation type="journal article" date="2019" name="Commun. Biol.">
        <title>The bagworm genome reveals a unique fibroin gene that provides high tensile strength.</title>
        <authorList>
            <person name="Kono N."/>
            <person name="Nakamura H."/>
            <person name="Ohtoshi R."/>
            <person name="Tomita M."/>
            <person name="Numata K."/>
            <person name="Arakawa K."/>
        </authorList>
    </citation>
    <scope>NUCLEOTIDE SEQUENCE [LARGE SCALE GENOMIC DNA]</scope>
</reference>
<evidence type="ECO:0000313" key="2">
    <source>
        <dbReference type="Proteomes" id="UP000299102"/>
    </source>
</evidence>
<evidence type="ECO:0000313" key="1">
    <source>
        <dbReference type="EMBL" id="GBP76876.1"/>
    </source>
</evidence>
<name>A0A4C1YKZ7_EUMVA</name>
<protein>
    <submittedName>
        <fullName evidence="1">Uncharacterized protein</fullName>
    </submittedName>
</protein>
<sequence length="89" mass="10335">MLKFEIVSSKGLWRAGEADKNVLLMLQVRQDSTVNDADPANGTSIYRQISTRATYWPSVEQHGKNWGCTCWPWCERWAQLELSRRYEAV</sequence>
<gene>
    <name evidence="1" type="ORF">EVAR_87263_1</name>
</gene>
<keyword evidence="2" id="KW-1185">Reference proteome</keyword>
<accession>A0A4C1YKZ7</accession>
<comment type="caution">
    <text evidence="1">The sequence shown here is derived from an EMBL/GenBank/DDBJ whole genome shotgun (WGS) entry which is preliminary data.</text>
</comment>